<proteinExistence type="predicted"/>
<dbReference type="GO" id="GO:0003824">
    <property type="term" value="F:catalytic activity"/>
    <property type="evidence" value="ECO:0007669"/>
    <property type="project" value="InterPro"/>
</dbReference>
<dbReference type="PANTHER" id="PTHR11895:SF151">
    <property type="entry name" value="GLUTAMYL-TRNA(GLN) AMIDOTRANSFERASE SUBUNIT A"/>
    <property type="match status" value="1"/>
</dbReference>
<feature type="region of interest" description="Disordered" evidence="1">
    <location>
        <begin position="130"/>
        <end position="149"/>
    </location>
</feature>
<dbReference type="AlphaFoldDB" id="A0A4R5EJN6"/>
<dbReference type="Gene3D" id="3.90.1300.10">
    <property type="entry name" value="Amidase signature (AS) domain"/>
    <property type="match status" value="1"/>
</dbReference>
<dbReference type="OrthoDB" id="9777859at2"/>
<name>A0A4R5EJN6_9RHOB</name>
<organism evidence="3 4">
    <name type="scientific">Antarcticimicrobium sediminis</name>
    <dbReference type="NCBI Taxonomy" id="2546227"/>
    <lineage>
        <taxon>Bacteria</taxon>
        <taxon>Pseudomonadati</taxon>
        <taxon>Pseudomonadota</taxon>
        <taxon>Alphaproteobacteria</taxon>
        <taxon>Rhodobacterales</taxon>
        <taxon>Paracoccaceae</taxon>
        <taxon>Antarcticimicrobium</taxon>
    </lineage>
</organism>
<evidence type="ECO:0000313" key="3">
    <source>
        <dbReference type="EMBL" id="TDE34801.1"/>
    </source>
</evidence>
<dbReference type="InterPro" id="IPR023631">
    <property type="entry name" value="Amidase_dom"/>
</dbReference>
<sequence>MTAQDRPLGALATRTEIAAGRLTATEATEALIARISDLEPELRAWVHVDAEGARADAAALDAGPNRGPLHGVALGVKDLFAAAGLPWRSGSPIWKDRIAGFDAAPVALARRAGAIVLGKTVTTEFAGYKPSQTRNPVAPGRTPGGSSSGSAAAVAAGMVPLAFGTQTSGSVIRPASFCGVVGFKPSFDLIEPYGVTALARSFDTVGLFARDVPDVAFGIEALTGLALPLPTLAQAPCPMTLFRSAAWSKAEPDLLRAWDAFEADLIATGAQLHDTLPPSFVRALDPVLELHARIMAVEASEALAYEAEIAPDLLSAGLRAQIEEGRAVPPAQRHADRLALTRLRARAVSDLDPSAVWLTPSSCGAAPDFDASTGDPAFNRTWSLLGLPSCSVPLLSDDAGRPIGVQVVGAMGNDHGVLATANWLMQRLAGL</sequence>
<reference evidence="3 4" key="1">
    <citation type="submission" date="2019-03" db="EMBL/GenBank/DDBJ databases">
        <authorList>
            <person name="Zhang S."/>
        </authorList>
    </citation>
    <scope>NUCLEOTIDE SEQUENCE [LARGE SCALE GENOMIC DNA]</scope>
    <source>
        <strain evidence="3 4">S4J41</strain>
    </source>
</reference>
<accession>A0A4R5EJN6</accession>
<comment type="caution">
    <text evidence="3">The sequence shown here is derived from an EMBL/GenBank/DDBJ whole genome shotgun (WGS) entry which is preliminary data.</text>
</comment>
<dbReference type="InterPro" id="IPR036928">
    <property type="entry name" value="AS_sf"/>
</dbReference>
<protein>
    <submittedName>
        <fullName evidence="3">Amidase</fullName>
    </submittedName>
</protein>
<evidence type="ECO:0000313" key="4">
    <source>
        <dbReference type="Proteomes" id="UP000294662"/>
    </source>
</evidence>
<dbReference type="Pfam" id="PF01425">
    <property type="entry name" value="Amidase"/>
    <property type="match status" value="1"/>
</dbReference>
<dbReference type="SUPFAM" id="SSF75304">
    <property type="entry name" value="Amidase signature (AS) enzymes"/>
    <property type="match status" value="1"/>
</dbReference>
<feature type="domain" description="Amidase" evidence="2">
    <location>
        <begin position="26"/>
        <end position="418"/>
    </location>
</feature>
<evidence type="ECO:0000256" key="1">
    <source>
        <dbReference type="SAM" id="MobiDB-lite"/>
    </source>
</evidence>
<evidence type="ECO:0000259" key="2">
    <source>
        <dbReference type="Pfam" id="PF01425"/>
    </source>
</evidence>
<dbReference type="Proteomes" id="UP000294662">
    <property type="component" value="Unassembled WGS sequence"/>
</dbReference>
<dbReference type="InterPro" id="IPR000120">
    <property type="entry name" value="Amidase"/>
</dbReference>
<gene>
    <name evidence="3" type="ORF">E1B25_18880</name>
</gene>
<dbReference type="PANTHER" id="PTHR11895">
    <property type="entry name" value="TRANSAMIDASE"/>
    <property type="match status" value="1"/>
</dbReference>
<keyword evidence="4" id="KW-1185">Reference proteome</keyword>
<dbReference type="EMBL" id="SMFP01000017">
    <property type="protein sequence ID" value="TDE34801.1"/>
    <property type="molecule type" value="Genomic_DNA"/>
</dbReference>